<dbReference type="GO" id="GO:0015990">
    <property type="term" value="P:electron transport coupled proton transport"/>
    <property type="evidence" value="ECO:0007669"/>
    <property type="project" value="TreeGrafter"/>
</dbReference>
<sequence>MLLALVLIPLIAAVAIFFFGVPARMSAIVAAALNLAIALFAASSPDTVKISLQVLADPNINLNLALYDGMSTVMMMLTAIVTLAAVFSGTCPDGREKLWFSSSLLIAAGAMGAFLSTDIFFFYAFHELALIPTFLMIGILGRGDRKATAWKITIYLGLGSIVLLAGLLLAVNQIGSFAFEDLKAAGEHQNAIALLLLVGFGTLVSLFPFHSWAAPAYASAPAPIAMLHAGVLKKFGLYGLLRVAMVVCPDGLNHWLTLLVWALLANIIWVGLVTISQKRLDTMLGNSSVMHMGYIFLAIAALIANGENHIALPAAVLLMFAHGISIAMSFNLVDRIENRTGTLEISQLGGLAKTMPSLAFLFGLVAMASIGLPGLANFAGEVMVFIAGFYGWSWDCCGGQLGIIQIATIISLWGVVISAVYMLRGYRNTFQGPLVKTTENATRLTLIEKAPAIFLAAVLLIVGLYPNIILQLLK</sequence>
<keyword evidence="4 7" id="KW-1133">Transmembrane helix</keyword>
<dbReference type="NCBIfam" id="TIGR01972">
    <property type="entry name" value="NDH_I_M"/>
    <property type="match status" value="1"/>
</dbReference>
<dbReference type="AlphaFoldDB" id="A0A8J7MCI3"/>
<feature type="transmembrane region" description="Helical" evidence="7">
    <location>
        <begin position="358"/>
        <end position="391"/>
    </location>
</feature>
<feature type="transmembrane region" description="Helical" evidence="7">
    <location>
        <begin position="310"/>
        <end position="333"/>
    </location>
</feature>
<proteinExistence type="inferred from homology"/>
<dbReference type="GO" id="GO:0008137">
    <property type="term" value="F:NADH dehydrogenase (ubiquinone) activity"/>
    <property type="evidence" value="ECO:0007669"/>
    <property type="project" value="InterPro"/>
</dbReference>
<evidence type="ECO:0000256" key="4">
    <source>
        <dbReference type="ARBA" id="ARBA00022989"/>
    </source>
</evidence>
<dbReference type="GO" id="GO:0042773">
    <property type="term" value="P:ATP synthesis coupled electron transport"/>
    <property type="evidence" value="ECO:0007669"/>
    <property type="project" value="InterPro"/>
</dbReference>
<comment type="caution">
    <text evidence="9">The sequence shown here is derived from an EMBL/GenBank/DDBJ whole genome shotgun (WGS) entry which is preliminary data.</text>
</comment>
<evidence type="ECO:0000256" key="3">
    <source>
        <dbReference type="ARBA" id="ARBA00022692"/>
    </source>
</evidence>
<dbReference type="InterPro" id="IPR003918">
    <property type="entry name" value="NADH_UbQ_OxRdtase"/>
</dbReference>
<feature type="domain" description="NADH:quinone oxidoreductase/Mrp antiporter transmembrane" evidence="8">
    <location>
        <begin position="116"/>
        <end position="389"/>
    </location>
</feature>
<feature type="transmembrane region" description="Helical" evidence="7">
    <location>
        <begin position="98"/>
        <end position="115"/>
    </location>
</feature>
<comment type="subcellular location">
    <subcellularLocation>
        <location evidence="1">Endomembrane system</location>
        <topology evidence="1">Multi-pass membrane protein</topology>
    </subcellularLocation>
    <subcellularLocation>
        <location evidence="6">Membrane</location>
        <topology evidence="6">Multi-pass membrane protein</topology>
    </subcellularLocation>
</comment>
<dbReference type="GO" id="GO:0016020">
    <property type="term" value="C:membrane"/>
    <property type="evidence" value="ECO:0007669"/>
    <property type="project" value="UniProtKB-SubCell"/>
</dbReference>
<keyword evidence="3 6" id="KW-0812">Transmembrane</keyword>
<evidence type="ECO:0000313" key="10">
    <source>
        <dbReference type="Proteomes" id="UP000624703"/>
    </source>
</evidence>
<evidence type="ECO:0000256" key="1">
    <source>
        <dbReference type="ARBA" id="ARBA00004127"/>
    </source>
</evidence>
<dbReference type="Pfam" id="PF00361">
    <property type="entry name" value="Proton_antipo_M"/>
    <property type="match status" value="1"/>
</dbReference>
<keyword evidence="9" id="KW-0560">Oxidoreductase</keyword>
<feature type="transmembrane region" description="Helical" evidence="7">
    <location>
        <begin position="152"/>
        <end position="171"/>
    </location>
</feature>
<evidence type="ECO:0000259" key="8">
    <source>
        <dbReference type="Pfam" id="PF00361"/>
    </source>
</evidence>
<dbReference type="PANTHER" id="PTHR43507:SF4">
    <property type="entry name" value="PROTON-TRANSLOCATING NADH-QUINONE OXIDOREDUCTASE, CHAIN M"/>
    <property type="match status" value="1"/>
</dbReference>
<keyword evidence="5 7" id="KW-0472">Membrane</keyword>
<dbReference type="GO" id="GO:0003954">
    <property type="term" value="F:NADH dehydrogenase activity"/>
    <property type="evidence" value="ECO:0007669"/>
    <property type="project" value="TreeGrafter"/>
</dbReference>
<dbReference type="GO" id="GO:0048039">
    <property type="term" value="F:ubiquinone binding"/>
    <property type="evidence" value="ECO:0007669"/>
    <property type="project" value="TreeGrafter"/>
</dbReference>
<comment type="similarity">
    <text evidence="2">Belongs to the complex I subunit 4 family.</text>
</comment>
<gene>
    <name evidence="9" type="ORF">JIN82_02350</name>
</gene>
<keyword evidence="10" id="KW-1185">Reference proteome</keyword>
<feature type="transmembrane region" description="Helical" evidence="7">
    <location>
        <begin position="403"/>
        <end position="423"/>
    </location>
</feature>
<dbReference type="GO" id="GO:0012505">
    <property type="term" value="C:endomembrane system"/>
    <property type="evidence" value="ECO:0007669"/>
    <property type="project" value="UniProtKB-SubCell"/>
</dbReference>
<evidence type="ECO:0000313" key="9">
    <source>
        <dbReference type="EMBL" id="MBK1789991.1"/>
    </source>
</evidence>
<evidence type="ECO:0000256" key="5">
    <source>
        <dbReference type="ARBA" id="ARBA00023136"/>
    </source>
</evidence>
<feature type="transmembrane region" description="Helical" evidence="7">
    <location>
        <begin position="452"/>
        <end position="473"/>
    </location>
</feature>
<feature type="transmembrane region" description="Helical" evidence="7">
    <location>
        <begin position="283"/>
        <end position="304"/>
    </location>
</feature>
<feature type="transmembrane region" description="Helical" evidence="7">
    <location>
        <begin position="258"/>
        <end position="276"/>
    </location>
</feature>
<dbReference type="InterPro" id="IPR001750">
    <property type="entry name" value="ND/Mrp_TM"/>
</dbReference>
<dbReference type="EC" id="1.6.5.-" evidence="9"/>
<organism evidence="9 10">
    <name type="scientific">Persicirhabdus sediminis</name>
    <dbReference type="NCBI Taxonomy" id="454144"/>
    <lineage>
        <taxon>Bacteria</taxon>
        <taxon>Pseudomonadati</taxon>
        <taxon>Verrucomicrobiota</taxon>
        <taxon>Verrucomicrobiia</taxon>
        <taxon>Verrucomicrobiales</taxon>
        <taxon>Verrucomicrobiaceae</taxon>
        <taxon>Persicirhabdus</taxon>
    </lineage>
</organism>
<dbReference type="PRINTS" id="PR01437">
    <property type="entry name" value="NUOXDRDTASE4"/>
</dbReference>
<dbReference type="RefSeq" id="WP_200310034.1">
    <property type="nucleotide sequence ID" value="NZ_JAENIM010000012.1"/>
</dbReference>
<evidence type="ECO:0000256" key="7">
    <source>
        <dbReference type="SAM" id="Phobius"/>
    </source>
</evidence>
<name>A0A8J7MCI3_9BACT</name>
<evidence type="ECO:0000256" key="2">
    <source>
        <dbReference type="ARBA" id="ARBA00009025"/>
    </source>
</evidence>
<feature type="transmembrane region" description="Helical" evidence="7">
    <location>
        <begin position="62"/>
        <end position="86"/>
    </location>
</feature>
<dbReference type="InterPro" id="IPR010227">
    <property type="entry name" value="NADH_Q_OxRdtase_chainM/4"/>
</dbReference>
<feature type="transmembrane region" description="Helical" evidence="7">
    <location>
        <begin position="121"/>
        <end position="140"/>
    </location>
</feature>
<protein>
    <submittedName>
        <fullName evidence="9">NADH-quinone oxidoreductase subunit M</fullName>
        <ecNumber evidence="9">1.6.5.-</ecNumber>
    </submittedName>
</protein>
<reference evidence="9" key="1">
    <citation type="submission" date="2021-01" db="EMBL/GenBank/DDBJ databases">
        <title>Modified the classification status of verrucomicrobia.</title>
        <authorList>
            <person name="Feng X."/>
        </authorList>
    </citation>
    <scope>NUCLEOTIDE SEQUENCE</scope>
    <source>
        <strain evidence="9">_KCTC 22039</strain>
    </source>
</reference>
<accession>A0A8J7MCI3</accession>
<dbReference type="PANTHER" id="PTHR43507">
    <property type="entry name" value="NADH-UBIQUINONE OXIDOREDUCTASE CHAIN 4"/>
    <property type="match status" value="1"/>
</dbReference>
<evidence type="ECO:0000256" key="6">
    <source>
        <dbReference type="RuleBase" id="RU000320"/>
    </source>
</evidence>
<dbReference type="Proteomes" id="UP000624703">
    <property type="component" value="Unassembled WGS sequence"/>
</dbReference>
<feature type="transmembrane region" description="Helical" evidence="7">
    <location>
        <begin position="191"/>
        <end position="214"/>
    </location>
</feature>
<dbReference type="EMBL" id="JAENIM010000012">
    <property type="protein sequence ID" value="MBK1789991.1"/>
    <property type="molecule type" value="Genomic_DNA"/>
</dbReference>
<feature type="transmembrane region" description="Helical" evidence="7">
    <location>
        <begin position="235"/>
        <end position="252"/>
    </location>
</feature>